<dbReference type="CTD" id="9806246"/>
<feature type="signal peptide" evidence="1">
    <location>
        <begin position="1"/>
        <end position="17"/>
    </location>
</feature>
<evidence type="ECO:0000256" key="1">
    <source>
        <dbReference type="SAM" id="SignalP"/>
    </source>
</evidence>
<sequence>MRSLLLIGLLIVHSAYSQHPTSQMAVVEKMNEMRSLSAEIDEVANMNELVYREDLVQLLANQLAKNNGCPDRSIVMRDGYHIVISPQNDDELTALKLAAFTQSGSTVMASGKSICSLNGEEVVGYIIDASDIKPVRGNPGTRCPVGRTRNAIGLCALVGNGRRGYVRKDIDVNIPTNILDVDIEIPDISDILPW</sequence>
<keyword evidence="1" id="KW-0732">Signal</keyword>
<reference evidence="2 3" key="1">
    <citation type="submission" date="2019-12" db="EMBL/GenBank/DDBJ databases">
        <title>Chromosome-level assembly of the Caenorhabditis remanei genome.</title>
        <authorList>
            <person name="Teterina A.A."/>
            <person name="Willis J.H."/>
            <person name="Phillips P.C."/>
        </authorList>
    </citation>
    <scope>NUCLEOTIDE SEQUENCE [LARGE SCALE GENOMIC DNA]</scope>
    <source>
        <strain evidence="2 3">PX506</strain>
        <tissue evidence="2">Whole organism</tissue>
    </source>
</reference>
<comment type="caution">
    <text evidence="2">The sequence shown here is derived from an EMBL/GenBank/DDBJ whole genome shotgun (WGS) entry which is preliminary data.</text>
</comment>
<feature type="chain" id="PRO_5025391341" evidence="1">
    <location>
        <begin position="18"/>
        <end position="194"/>
    </location>
</feature>
<dbReference type="RefSeq" id="XP_003099642.2">
    <property type="nucleotide sequence ID" value="XM_003099594.2"/>
</dbReference>
<organism evidence="2 3">
    <name type="scientific">Caenorhabditis remanei</name>
    <name type="common">Caenorhabditis vulgaris</name>
    <dbReference type="NCBI Taxonomy" id="31234"/>
    <lineage>
        <taxon>Eukaryota</taxon>
        <taxon>Metazoa</taxon>
        <taxon>Ecdysozoa</taxon>
        <taxon>Nematoda</taxon>
        <taxon>Chromadorea</taxon>
        <taxon>Rhabditida</taxon>
        <taxon>Rhabditina</taxon>
        <taxon>Rhabditomorpha</taxon>
        <taxon>Rhabditoidea</taxon>
        <taxon>Rhabditidae</taxon>
        <taxon>Peloderinae</taxon>
        <taxon>Caenorhabditis</taxon>
    </lineage>
</organism>
<dbReference type="Proteomes" id="UP000483820">
    <property type="component" value="Chromosome III"/>
</dbReference>
<gene>
    <name evidence="2" type="ORF">GCK72_011424</name>
</gene>
<dbReference type="EMBL" id="WUAV01000003">
    <property type="protein sequence ID" value="KAF1763158.1"/>
    <property type="molecule type" value="Genomic_DNA"/>
</dbReference>
<name>A0A6A5H5Z6_CAERE</name>
<evidence type="ECO:0000313" key="3">
    <source>
        <dbReference type="Proteomes" id="UP000483820"/>
    </source>
</evidence>
<protein>
    <submittedName>
        <fullName evidence="2">Uncharacterized protein</fullName>
    </submittedName>
</protein>
<dbReference type="KEGG" id="crq:GCK72_011424"/>
<evidence type="ECO:0000313" key="2">
    <source>
        <dbReference type="EMBL" id="KAF1763158.1"/>
    </source>
</evidence>
<dbReference type="GeneID" id="9806246"/>
<proteinExistence type="predicted"/>
<dbReference type="AlphaFoldDB" id="A0A6A5H5Z6"/>
<accession>A0A6A5H5Z6</accession>